<protein>
    <submittedName>
        <fullName evidence="2">Uncharacterized protein</fullName>
    </submittedName>
</protein>
<gene>
    <name evidence="2" type="ORF">FXF47_06470</name>
</gene>
<sequence length="448" mass="50768">MNRKGGTLLTVMVFMLIFITLLGAYVLKSFYFTQEAELEIDYWQNFYALESNMQRAIRLVEETNRKDLGNSDVVSQNWEGTYGTDFTISVKEFDNWAGYVENNNESLNEVNASSNTITRNYPVSIQLRSLETDTTIEYLMSFGSGIPFTIYAHNSIGIDYDENRYPYLSSSYSWDVSHYANDTRVESSTVYYSNTIYCSTSNTESPNWSGKLDSSSTLEQKTLTLPTFFTMQGNQGYNDLVASIDPSVNIIDYKQNSINYSQMMSAIVSGTTNVFITKKNSFDINIDTSLSNEITEDIIFIVRGDVNLSRNFWVDKNGRLGIISFNNINMEPTNYYDKMGGNIFLYASNNINFLAESNSGSNIIVGKLLSGNDIILDGTDYNEFWIFTYENTSGDDFDYNSTDYTLKDLSGLNITDNPDIFNSPRPLPFNIEYGGSGGGASQRIWRQR</sequence>
<accession>A0A5D0MF74</accession>
<keyword evidence="1" id="KW-0812">Transmembrane</keyword>
<evidence type="ECO:0000313" key="2">
    <source>
        <dbReference type="EMBL" id="TYB31062.1"/>
    </source>
</evidence>
<name>A0A5D0MF74_9BACT</name>
<comment type="caution">
    <text evidence="2">The sequence shown here is derived from an EMBL/GenBank/DDBJ whole genome shotgun (WGS) entry which is preliminary data.</text>
</comment>
<keyword evidence="1" id="KW-1133">Transmembrane helix</keyword>
<reference evidence="2" key="1">
    <citation type="submission" date="2019-08" db="EMBL/GenBank/DDBJ databases">
        <title>Genomic characterization of a novel candidate phylum (ARYD3) from a high temperature, high salinity tertiary oil reservoir in north central Oklahoma, USA.</title>
        <authorList>
            <person name="Youssef N.H."/>
            <person name="Yadav A."/>
            <person name="Elshahed M.S."/>
        </authorList>
    </citation>
    <scope>NUCLEOTIDE SEQUENCE [LARGE SCALE GENOMIC DNA]</scope>
    <source>
        <strain evidence="2">ARYD3</strain>
    </source>
</reference>
<proteinExistence type="predicted"/>
<dbReference type="Proteomes" id="UP000324143">
    <property type="component" value="Unassembled WGS sequence"/>
</dbReference>
<evidence type="ECO:0000313" key="3">
    <source>
        <dbReference type="Proteomes" id="UP000324143"/>
    </source>
</evidence>
<evidence type="ECO:0000256" key="1">
    <source>
        <dbReference type="SAM" id="Phobius"/>
    </source>
</evidence>
<dbReference type="AlphaFoldDB" id="A0A5D0MF74"/>
<dbReference type="EMBL" id="VSIX01000058">
    <property type="protein sequence ID" value="TYB31062.1"/>
    <property type="molecule type" value="Genomic_DNA"/>
</dbReference>
<organism evidence="2 3">
    <name type="scientific">Candidatus Mcinerneyibacterium aminivorans</name>
    <dbReference type="NCBI Taxonomy" id="2703815"/>
    <lineage>
        <taxon>Bacteria</taxon>
        <taxon>Candidatus Macinerneyibacteriota</taxon>
        <taxon>Candidatus Mcinerneyibacteria</taxon>
        <taxon>Candidatus Mcinerneyibacteriales</taxon>
        <taxon>Candidatus Mcinerneyibacteriaceae</taxon>
        <taxon>Candidatus Mcinerneyibacterium</taxon>
    </lineage>
</organism>
<keyword evidence="3" id="KW-1185">Reference proteome</keyword>
<feature type="transmembrane region" description="Helical" evidence="1">
    <location>
        <begin position="7"/>
        <end position="27"/>
    </location>
</feature>
<keyword evidence="1" id="KW-0472">Membrane</keyword>